<proteinExistence type="predicted"/>
<protein>
    <submittedName>
        <fullName evidence="2">Liprin-alpha-3</fullName>
    </submittedName>
</protein>
<evidence type="ECO:0000256" key="1">
    <source>
        <dbReference type="SAM" id="Coils"/>
    </source>
</evidence>
<keyword evidence="1" id="KW-0175">Coiled coil</keyword>
<keyword evidence="3" id="KW-1185">Reference proteome</keyword>
<organism evidence="2 3">
    <name type="scientific">Liparis tanakae</name>
    <name type="common">Tanaka's snailfish</name>
    <dbReference type="NCBI Taxonomy" id="230148"/>
    <lineage>
        <taxon>Eukaryota</taxon>
        <taxon>Metazoa</taxon>
        <taxon>Chordata</taxon>
        <taxon>Craniata</taxon>
        <taxon>Vertebrata</taxon>
        <taxon>Euteleostomi</taxon>
        <taxon>Actinopterygii</taxon>
        <taxon>Neopterygii</taxon>
        <taxon>Teleostei</taxon>
        <taxon>Neoteleostei</taxon>
        <taxon>Acanthomorphata</taxon>
        <taxon>Eupercaria</taxon>
        <taxon>Perciformes</taxon>
        <taxon>Cottioidei</taxon>
        <taxon>Cottales</taxon>
        <taxon>Liparidae</taxon>
        <taxon>Liparis</taxon>
    </lineage>
</organism>
<sequence length="62" mass="7256">MEAQLEEKNQELQRNSLSEELSNMKKLQDDLLANKDQLIVELERLQLELDQLRARPGGSYSR</sequence>
<evidence type="ECO:0000313" key="2">
    <source>
        <dbReference type="EMBL" id="TNN22229.1"/>
    </source>
</evidence>
<dbReference type="Proteomes" id="UP000314294">
    <property type="component" value="Unassembled WGS sequence"/>
</dbReference>
<reference evidence="2 3" key="1">
    <citation type="submission" date="2019-03" db="EMBL/GenBank/DDBJ databases">
        <title>First draft genome of Liparis tanakae, snailfish: a comprehensive survey of snailfish specific genes.</title>
        <authorList>
            <person name="Kim W."/>
            <person name="Song I."/>
            <person name="Jeong J.-H."/>
            <person name="Kim D."/>
            <person name="Kim S."/>
            <person name="Ryu S."/>
            <person name="Song J.Y."/>
            <person name="Lee S.K."/>
        </authorList>
    </citation>
    <scope>NUCLEOTIDE SEQUENCE [LARGE SCALE GENOMIC DNA]</scope>
    <source>
        <tissue evidence="2">Muscle</tissue>
    </source>
</reference>
<feature type="coiled-coil region" evidence="1">
    <location>
        <begin position="7"/>
        <end position="55"/>
    </location>
</feature>
<dbReference type="EMBL" id="SRLO01023606">
    <property type="protein sequence ID" value="TNN22229.1"/>
    <property type="molecule type" value="Genomic_DNA"/>
</dbReference>
<dbReference type="AlphaFoldDB" id="A0A4Z2E0G9"/>
<accession>A0A4Z2E0G9</accession>
<name>A0A4Z2E0G9_9TELE</name>
<gene>
    <name evidence="2" type="primary">PPFIA3_0</name>
    <name evidence="2" type="ORF">EYF80_067657</name>
</gene>
<evidence type="ECO:0000313" key="3">
    <source>
        <dbReference type="Proteomes" id="UP000314294"/>
    </source>
</evidence>
<comment type="caution">
    <text evidence="2">The sequence shown here is derived from an EMBL/GenBank/DDBJ whole genome shotgun (WGS) entry which is preliminary data.</text>
</comment>